<dbReference type="Proteomes" id="UP000324222">
    <property type="component" value="Unassembled WGS sequence"/>
</dbReference>
<name>A0A5B7EAP6_PORTR</name>
<proteinExistence type="predicted"/>
<gene>
    <name evidence="2" type="ORF">E2C01_023496</name>
</gene>
<comment type="caution">
    <text evidence="2">The sequence shown here is derived from an EMBL/GenBank/DDBJ whole genome shotgun (WGS) entry which is preliminary data.</text>
</comment>
<evidence type="ECO:0000313" key="3">
    <source>
        <dbReference type="Proteomes" id="UP000324222"/>
    </source>
</evidence>
<dbReference type="AlphaFoldDB" id="A0A5B7EAP6"/>
<sequence>MKQAAKRNEEAVHCIGEFNQTQTPSYNRYRVGSLNHCALLEQDHLGSRVHGSVELVQRVSFLLLKGRIGDAAVRVANAGTQLAYHAHLNREKPKKLKNQVRKRKATE</sequence>
<reference evidence="2 3" key="1">
    <citation type="submission" date="2019-05" db="EMBL/GenBank/DDBJ databases">
        <title>Another draft genome of Portunus trituberculatus and its Hox gene families provides insights of decapod evolution.</title>
        <authorList>
            <person name="Jeong J.-H."/>
            <person name="Song I."/>
            <person name="Kim S."/>
            <person name="Choi T."/>
            <person name="Kim D."/>
            <person name="Ryu S."/>
            <person name="Kim W."/>
        </authorList>
    </citation>
    <scope>NUCLEOTIDE SEQUENCE [LARGE SCALE GENOMIC DNA]</scope>
    <source>
        <tissue evidence="2">Muscle</tissue>
    </source>
</reference>
<organism evidence="2 3">
    <name type="scientific">Portunus trituberculatus</name>
    <name type="common">Swimming crab</name>
    <name type="synonym">Neptunus trituberculatus</name>
    <dbReference type="NCBI Taxonomy" id="210409"/>
    <lineage>
        <taxon>Eukaryota</taxon>
        <taxon>Metazoa</taxon>
        <taxon>Ecdysozoa</taxon>
        <taxon>Arthropoda</taxon>
        <taxon>Crustacea</taxon>
        <taxon>Multicrustacea</taxon>
        <taxon>Malacostraca</taxon>
        <taxon>Eumalacostraca</taxon>
        <taxon>Eucarida</taxon>
        <taxon>Decapoda</taxon>
        <taxon>Pleocyemata</taxon>
        <taxon>Brachyura</taxon>
        <taxon>Eubrachyura</taxon>
        <taxon>Portunoidea</taxon>
        <taxon>Portunidae</taxon>
        <taxon>Portuninae</taxon>
        <taxon>Portunus</taxon>
    </lineage>
</organism>
<feature type="region of interest" description="Disordered" evidence="1">
    <location>
        <begin position="88"/>
        <end position="107"/>
    </location>
</feature>
<evidence type="ECO:0000256" key="1">
    <source>
        <dbReference type="SAM" id="MobiDB-lite"/>
    </source>
</evidence>
<dbReference type="EMBL" id="VSRR010002216">
    <property type="protein sequence ID" value="MPC30236.1"/>
    <property type="molecule type" value="Genomic_DNA"/>
</dbReference>
<keyword evidence="3" id="KW-1185">Reference proteome</keyword>
<feature type="compositionally biased region" description="Basic residues" evidence="1">
    <location>
        <begin position="92"/>
        <end position="107"/>
    </location>
</feature>
<accession>A0A5B7EAP6</accession>
<protein>
    <submittedName>
        <fullName evidence="2">Uncharacterized protein</fullName>
    </submittedName>
</protein>
<evidence type="ECO:0000313" key="2">
    <source>
        <dbReference type="EMBL" id="MPC30236.1"/>
    </source>
</evidence>